<dbReference type="PANTHER" id="PTHR30560">
    <property type="entry name" value="TRIGGER FACTOR CHAPERONE AND PEPTIDYL-PROLYL CIS/TRANS ISOMERASE"/>
    <property type="match status" value="1"/>
</dbReference>
<dbReference type="Gramene" id="Manes.11G130100.1.v8.1">
    <property type="protein sequence ID" value="Manes.11G130100.1.v8.1.CDS"/>
    <property type="gene ID" value="Manes.11G130100.v8.1"/>
</dbReference>
<dbReference type="AlphaFoldDB" id="A0A2C9V2W4"/>
<dbReference type="GO" id="GO:0043335">
    <property type="term" value="P:protein unfolding"/>
    <property type="evidence" value="ECO:0000318"/>
    <property type="project" value="GO_Central"/>
</dbReference>
<comment type="function">
    <text evidence="7">Involved in protein export. Acts as a chaperone by maintaining the newly synthesized protein in an open conformation. Functions as a peptidyl-prolyl cis-trans isomerase.</text>
</comment>
<dbReference type="InterPro" id="IPR008881">
    <property type="entry name" value="Trigger_fac_ribosome-bd_bac"/>
</dbReference>
<dbReference type="InterPro" id="IPR036611">
    <property type="entry name" value="Trigger_fac_ribosome-bd_sf"/>
</dbReference>
<dbReference type="GO" id="GO:0044183">
    <property type="term" value="F:protein folding chaperone"/>
    <property type="evidence" value="ECO:0000318"/>
    <property type="project" value="GO_Central"/>
</dbReference>
<dbReference type="GO" id="GO:0003755">
    <property type="term" value="F:peptidyl-prolyl cis-trans isomerase activity"/>
    <property type="evidence" value="ECO:0000318"/>
    <property type="project" value="GO_Central"/>
</dbReference>
<feature type="domain" description="Trigger factor ribosome-binding bacterial" evidence="8">
    <location>
        <begin position="97"/>
        <end position="221"/>
    </location>
</feature>
<evidence type="ECO:0000256" key="4">
    <source>
        <dbReference type="ARBA" id="ARBA00023110"/>
    </source>
</evidence>
<evidence type="ECO:0000256" key="2">
    <source>
        <dbReference type="ARBA" id="ARBA00005464"/>
    </source>
</evidence>
<comment type="similarity">
    <text evidence="2">Belongs to the FKBP-type PPIase family. Tig subfamily.</text>
</comment>
<gene>
    <name evidence="9" type="ORF">MANES_11G130100v8</name>
</gene>
<dbReference type="OrthoDB" id="1918792at2759"/>
<keyword evidence="5" id="KW-0143">Chaperone</keyword>
<evidence type="ECO:0000256" key="1">
    <source>
        <dbReference type="ARBA" id="ARBA00000971"/>
    </source>
</evidence>
<evidence type="ECO:0000256" key="6">
    <source>
        <dbReference type="ARBA" id="ARBA00023235"/>
    </source>
</evidence>
<reference evidence="10" key="1">
    <citation type="journal article" date="2016" name="Nat. Biotechnol.">
        <title>Sequencing wild and cultivated cassava and related species reveals extensive interspecific hybridization and genetic diversity.</title>
        <authorList>
            <person name="Bredeson J.V."/>
            <person name="Lyons J.B."/>
            <person name="Prochnik S.E."/>
            <person name="Wu G.A."/>
            <person name="Ha C.M."/>
            <person name="Edsinger-Gonzales E."/>
            <person name="Grimwood J."/>
            <person name="Schmutz J."/>
            <person name="Rabbi I.Y."/>
            <person name="Egesi C."/>
            <person name="Nauluvula P."/>
            <person name="Lebot V."/>
            <person name="Ndunguru J."/>
            <person name="Mkamilo G."/>
            <person name="Bart R.S."/>
            <person name="Setter T.L."/>
            <person name="Gleadow R.M."/>
            <person name="Kulakow P."/>
            <person name="Ferguson M.E."/>
            <person name="Rounsley S."/>
            <person name="Rokhsar D.S."/>
        </authorList>
    </citation>
    <scope>NUCLEOTIDE SEQUENCE [LARGE SCALE GENOMIC DNA]</scope>
    <source>
        <strain evidence="10">cv. AM560-2</strain>
    </source>
</reference>
<keyword evidence="4" id="KW-0697">Rotamase</keyword>
<evidence type="ECO:0000256" key="3">
    <source>
        <dbReference type="ARBA" id="ARBA00013194"/>
    </source>
</evidence>
<keyword evidence="10" id="KW-1185">Reference proteome</keyword>
<dbReference type="EMBL" id="CM004397">
    <property type="protein sequence ID" value="OAY37802.1"/>
    <property type="molecule type" value="Genomic_DNA"/>
</dbReference>
<protein>
    <recommendedName>
        <fullName evidence="3">peptidylprolyl isomerase</fullName>
        <ecNumber evidence="3">5.2.1.8</ecNumber>
    </recommendedName>
</protein>
<dbReference type="GO" id="GO:0051083">
    <property type="term" value="P:'de novo' cotranslational protein folding"/>
    <property type="evidence" value="ECO:0000318"/>
    <property type="project" value="GO_Central"/>
</dbReference>
<dbReference type="SUPFAM" id="SSF102735">
    <property type="entry name" value="Trigger factor ribosome-binding domain"/>
    <property type="match status" value="1"/>
</dbReference>
<keyword evidence="6" id="KW-0413">Isomerase</keyword>
<dbReference type="PANTHER" id="PTHR30560:SF4">
    <property type="entry name" value="OS01G0894700 PROTEIN"/>
    <property type="match status" value="1"/>
</dbReference>
<evidence type="ECO:0000256" key="7">
    <source>
        <dbReference type="ARBA" id="ARBA00024849"/>
    </source>
</evidence>
<dbReference type="Gene3D" id="3.30.70.1050">
    <property type="entry name" value="Trigger factor ribosome-binding domain"/>
    <property type="match status" value="1"/>
</dbReference>
<dbReference type="InterPro" id="IPR005215">
    <property type="entry name" value="Trig_fac"/>
</dbReference>
<name>A0A2C9V2W4_MANES</name>
<proteinExistence type="inferred from homology"/>
<dbReference type="Pfam" id="PF05697">
    <property type="entry name" value="Trigger_N"/>
    <property type="match status" value="1"/>
</dbReference>
<dbReference type="FunFam" id="3.30.70.1050:FF:000004">
    <property type="entry name" value="Trigger factor"/>
    <property type="match status" value="1"/>
</dbReference>
<dbReference type="EC" id="5.2.1.8" evidence="3"/>
<dbReference type="GO" id="GO:0015031">
    <property type="term" value="P:protein transport"/>
    <property type="evidence" value="ECO:0007669"/>
    <property type="project" value="InterPro"/>
</dbReference>
<evidence type="ECO:0000259" key="8">
    <source>
        <dbReference type="Pfam" id="PF05697"/>
    </source>
</evidence>
<comment type="caution">
    <text evidence="9">The sequence shown here is derived from an EMBL/GenBank/DDBJ whole genome shotgun (WGS) entry which is preliminary data.</text>
</comment>
<accession>A0A2C9V2W4</accession>
<sequence length="230" mass="25488">MILWLQYSLENTRSMASLSMAIFSLRSYCSCNYVSTNRNITATTSTAGLDLRLSLSSNPKRRRVLQHAGQPLSAVGSGLEASITDPKDNAITLKNAEVVLESREENKIQLRVELPGDETQKVFDKVLIDLGRSAPPIPGFRKVKGGKSSKVPRDFLLQILGEERVTNFVILEIITSSVANYVKKENLNVKDDKVTTIQKPEELKKLFTPGNAFGFNAVLELEEIKTETSS</sequence>
<comment type="catalytic activity">
    <reaction evidence="1">
        <text>[protein]-peptidylproline (omega=180) = [protein]-peptidylproline (omega=0)</text>
        <dbReference type="Rhea" id="RHEA:16237"/>
        <dbReference type="Rhea" id="RHEA-COMP:10747"/>
        <dbReference type="Rhea" id="RHEA-COMP:10748"/>
        <dbReference type="ChEBI" id="CHEBI:83833"/>
        <dbReference type="ChEBI" id="CHEBI:83834"/>
        <dbReference type="EC" id="5.2.1.8"/>
    </reaction>
</comment>
<evidence type="ECO:0000313" key="10">
    <source>
        <dbReference type="Proteomes" id="UP000091857"/>
    </source>
</evidence>
<organism evidence="9 10">
    <name type="scientific">Manihot esculenta</name>
    <name type="common">Cassava</name>
    <name type="synonym">Jatropha manihot</name>
    <dbReference type="NCBI Taxonomy" id="3983"/>
    <lineage>
        <taxon>Eukaryota</taxon>
        <taxon>Viridiplantae</taxon>
        <taxon>Streptophyta</taxon>
        <taxon>Embryophyta</taxon>
        <taxon>Tracheophyta</taxon>
        <taxon>Spermatophyta</taxon>
        <taxon>Magnoliopsida</taxon>
        <taxon>eudicotyledons</taxon>
        <taxon>Gunneridae</taxon>
        <taxon>Pentapetalae</taxon>
        <taxon>rosids</taxon>
        <taxon>fabids</taxon>
        <taxon>Malpighiales</taxon>
        <taxon>Euphorbiaceae</taxon>
        <taxon>Crotonoideae</taxon>
        <taxon>Manihoteae</taxon>
        <taxon>Manihot</taxon>
    </lineage>
</organism>
<dbReference type="Proteomes" id="UP000091857">
    <property type="component" value="Chromosome 11"/>
</dbReference>
<evidence type="ECO:0000313" key="9">
    <source>
        <dbReference type="EMBL" id="OAY37802.1"/>
    </source>
</evidence>
<evidence type="ECO:0000256" key="5">
    <source>
        <dbReference type="ARBA" id="ARBA00023186"/>
    </source>
</evidence>
<dbReference type="GO" id="GO:0043022">
    <property type="term" value="F:ribosome binding"/>
    <property type="evidence" value="ECO:0000318"/>
    <property type="project" value="GO_Central"/>
</dbReference>